<dbReference type="EMBL" id="JACVVK020000565">
    <property type="protein sequence ID" value="KAK7465910.1"/>
    <property type="molecule type" value="Genomic_DNA"/>
</dbReference>
<reference evidence="2 3" key="1">
    <citation type="journal article" date="2023" name="Sci. Data">
        <title>Genome assembly of the Korean intertidal mud-creeper Batillaria attramentaria.</title>
        <authorList>
            <person name="Patra A.K."/>
            <person name="Ho P.T."/>
            <person name="Jun S."/>
            <person name="Lee S.J."/>
            <person name="Kim Y."/>
            <person name="Won Y.J."/>
        </authorList>
    </citation>
    <scope>NUCLEOTIDE SEQUENCE [LARGE SCALE GENOMIC DNA]</scope>
    <source>
        <strain evidence="2">Wonlab-2016</strain>
    </source>
</reference>
<proteinExistence type="predicted"/>
<comment type="caution">
    <text evidence="2">The sequence shown here is derived from an EMBL/GenBank/DDBJ whole genome shotgun (WGS) entry which is preliminary data.</text>
</comment>
<evidence type="ECO:0000256" key="1">
    <source>
        <dbReference type="SAM" id="MobiDB-lite"/>
    </source>
</evidence>
<keyword evidence="3" id="KW-1185">Reference proteome</keyword>
<organism evidence="2 3">
    <name type="scientific">Batillaria attramentaria</name>
    <dbReference type="NCBI Taxonomy" id="370345"/>
    <lineage>
        <taxon>Eukaryota</taxon>
        <taxon>Metazoa</taxon>
        <taxon>Spiralia</taxon>
        <taxon>Lophotrochozoa</taxon>
        <taxon>Mollusca</taxon>
        <taxon>Gastropoda</taxon>
        <taxon>Caenogastropoda</taxon>
        <taxon>Sorbeoconcha</taxon>
        <taxon>Cerithioidea</taxon>
        <taxon>Batillariidae</taxon>
        <taxon>Batillaria</taxon>
    </lineage>
</organism>
<protein>
    <submittedName>
        <fullName evidence="2">Uncharacterized protein</fullName>
    </submittedName>
</protein>
<gene>
    <name evidence="2" type="ORF">BaRGS_00037520</name>
</gene>
<feature type="compositionally biased region" description="Basic and acidic residues" evidence="1">
    <location>
        <begin position="16"/>
        <end position="37"/>
    </location>
</feature>
<feature type="region of interest" description="Disordered" evidence="1">
    <location>
        <begin position="1"/>
        <end position="38"/>
    </location>
</feature>
<evidence type="ECO:0000313" key="2">
    <source>
        <dbReference type="EMBL" id="KAK7465910.1"/>
    </source>
</evidence>
<dbReference type="Proteomes" id="UP001519460">
    <property type="component" value="Unassembled WGS sequence"/>
</dbReference>
<evidence type="ECO:0000313" key="3">
    <source>
        <dbReference type="Proteomes" id="UP001519460"/>
    </source>
</evidence>
<sequence>MTEFGCFQNQCSSNPADKRHQELTETGPKSKDNRIAESEDCDTDRCMTSFVFHNYTERCGNFISRTMLETKSGHALTLHDFTW</sequence>
<accession>A0ABD0J8G3</accession>
<dbReference type="AlphaFoldDB" id="A0ABD0J8G3"/>
<name>A0ABD0J8G3_9CAEN</name>